<dbReference type="PANTHER" id="PTHR11654">
    <property type="entry name" value="OLIGOPEPTIDE TRANSPORTER-RELATED"/>
    <property type="match status" value="1"/>
</dbReference>
<keyword evidence="9" id="KW-1185">Reference proteome</keyword>
<evidence type="ECO:0000256" key="5">
    <source>
        <dbReference type="ARBA" id="ARBA00022989"/>
    </source>
</evidence>
<evidence type="ECO:0000256" key="3">
    <source>
        <dbReference type="ARBA" id="ARBA00022692"/>
    </source>
</evidence>
<feature type="transmembrane region" description="Helical" evidence="7">
    <location>
        <begin position="320"/>
        <end position="338"/>
    </location>
</feature>
<evidence type="ECO:0000256" key="7">
    <source>
        <dbReference type="SAM" id="Phobius"/>
    </source>
</evidence>
<dbReference type="GO" id="GO:0022857">
    <property type="term" value="F:transmembrane transporter activity"/>
    <property type="evidence" value="ECO:0007669"/>
    <property type="project" value="InterPro"/>
</dbReference>
<feature type="transmembrane region" description="Helical" evidence="7">
    <location>
        <begin position="190"/>
        <end position="210"/>
    </location>
</feature>
<dbReference type="Pfam" id="PF00854">
    <property type="entry name" value="PTR2"/>
    <property type="match status" value="2"/>
</dbReference>
<keyword evidence="4" id="KW-0813">Transport</keyword>
<dbReference type="SUPFAM" id="SSF103473">
    <property type="entry name" value="MFS general substrate transporter"/>
    <property type="match status" value="2"/>
</dbReference>
<gene>
    <name evidence="8" type="ORF">BEMITA_LOCUS653</name>
</gene>
<dbReference type="Proteomes" id="UP001152759">
    <property type="component" value="Chromosome 1"/>
</dbReference>
<name>A0A9N9ZZE7_BEMTA</name>
<reference evidence="8" key="1">
    <citation type="submission" date="2021-12" db="EMBL/GenBank/DDBJ databases">
        <authorList>
            <person name="King R."/>
        </authorList>
    </citation>
    <scope>NUCLEOTIDE SEQUENCE</scope>
</reference>
<dbReference type="Gene3D" id="1.20.1250.20">
    <property type="entry name" value="MFS general substrate transporter like domains"/>
    <property type="match status" value="2"/>
</dbReference>
<keyword evidence="3 7" id="KW-0812">Transmembrane</keyword>
<dbReference type="InterPro" id="IPR000109">
    <property type="entry name" value="POT_fam"/>
</dbReference>
<comment type="similarity">
    <text evidence="2">Belongs to the major facilitator superfamily. Proton-dependent oligopeptide transporter (POT/PTR) (TC 2.A.17) family.</text>
</comment>
<evidence type="ECO:0000256" key="1">
    <source>
        <dbReference type="ARBA" id="ARBA00004141"/>
    </source>
</evidence>
<evidence type="ECO:0000256" key="4">
    <source>
        <dbReference type="ARBA" id="ARBA00022856"/>
    </source>
</evidence>
<dbReference type="KEGG" id="btab:109041337"/>
<feature type="transmembrane region" description="Helical" evidence="7">
    <location>
        <begin position="583"/>
        <end position="607"/>
    </location>
</feature>
<keyword evidence="5 7" id="KW-1133">Transmembrane helix</keyword>
<evidence type="ECO:0000256" key="6">
    <source>
        <dbReference type="ARBA" id="ARBA00023136"/>
    </source>
</evidence>
<feature type="transmembrane region" description="Helical" evidence="7">
    <location>
        <begin position="651"/>
        <end position="670"/>
    </location>
</feature>
<evidence type="ECO:0000313" key="8">
    <source>
        <dbReference type="EMBL" id="CAH0380954.1"/>
    </source>
</evidence>
<comment type="subcellular location">
    <subcellularLocation>
        <location evidence="1">Membrane</location>
        <topology evidence="1">Multi-pass membrane protein</topology>
    </subcellularLocation>
</comment>
<feature type="transmembrane region" description="Helical" evidence="7">
    <location>
        <begin position="60"/>
        <end position="79"/>
    </location>
</feature>
<feature type="transmembrane region" description="Helical" evidence="7">
    <location>
        <begin position="619"/>
        <end position="639"/>
    </location>
</feature>
<dbReference type="GO" id="GO:0015833">
    <property type="term" value="P:peptide transport"/>
    <property type="evidence" value="ECO:0007669"/>
    <property type="project" value="UniProtKB-KW"/>
</dbReference>
<dbReference type="EMBL" id="OU963862">
    <property type="protein sequence ID" value="CAH0380954.1"/>
    <property type="molecule type" value="Genomic_DNA"/>
</dbReference>
<dbReference type="InterPro" id="IPR036259">
    <property type="entry name" value="MFS_trans_sf"/>
</dbReference>
<feature type="transmembrane region" description="Helical" evidence="7">
    <location>
        <begin position="85"/>
        <end position="105"/>
    </location>
</feature>
<keyword evidence="4" id="KW-0571">Peptide transport</keyword>
<keyword evidence="6 7" id="KW-0472">Membrane</keyword>
<evidence type="ECO:0000313" key="9">
    <source>
        <dbReference type="Proteomes" id="UP001152759"/>
    </source>
</evidence>
<proteinExistence type="inferred from homology"/>
<dbReference type="GO" id="GO:0016020">
    <property type="term" value="C:membrane"/>
    <property type="evidence" value="ECO:0007669"/>
    <property type="project" value="UniProtKB-SubCell"/>
</dbReference>
<keyword evidence="4" id="KW-0653">Protein transport</keyword>
<evidence type="ECO:0000256" key="2">
    <source>
        <dbReference type="ARBA" id="ARBA00005982"/>
    </source>
</evidence>
<evidence type="ECO:0008006" key="10">
    <source>
        <dbReference type="Google" id="ProtNLM"/>
    </source>
</evidence>
<feature type="transmembrane region" description="Helical" evidence="7">
    <location>
        <begin position="117"/>
        <end position="136"/>
    </location>
</feature>
<feature type="transmembrane region" description="Helical" evidence="7">
    <location>
        <begin position="156"/>
        <end position="178"/>
    </location>
</feature>
<accession>A0A9N9ZZE7</accession>
<protein>
    <recommendedName>
        <fullName evidence="10">Peptide transporter family 1</fullName>
    </recommendedName>
</protein>
<sequence>MTAEEHTVRSAQETFPYPKSTFFINSHALCQRYSFYGVCYIAALYLRDNLKYTEGTATQILHVVYFLLSALPIIGGTLADSNIGMYKAIIASTFIHLIGNTILPFASTPWLITLREFSLLGMFLTAIGAGLLRPILSTFGGEQFVLPQQAKQLATYFSIFYFSCQVGPVFAAITSPIIRRDVKCFGQKSCYPLAFGIPAIVMAIGFVLLVCGRRRYTVPQSEESILLNMLKCIFYALRRRISSNKPRKNVSHWLEYAGDKFDPELLTNAKDVLNVLVMYIPTPMFFALHDQVISSWVYQASKMDGVVPNWFTIQADQMNSFNPICCMLFIPLLELVIYPALAKVGIKRPLQYITIGALLCASSFVLAAYVEYKQEPCYAQLPSPGQGQLRIFNGLPCPVDINFPDKNNHVIPAHGDLQWTDLHVQNTRKLNTKLALNEDFACRNIIVAKNWMQELSIFEEKSVSYILTVLNATADIQRIPGYDDVSKSQSNVPVLRVIHNLEGNLVLKNQYGGEFVLKLSLSDPVTSMIEVDSASYEVVYENEIILSDLPIKSGGVYTLVLQKIDSKITGSIHIITPPATLHMLWMLPQTIILAFAELMFQITYLSFIFTEAPEKMKCIMSSLFSLSMAFGSVIVVLITRAGLFHRQSLEFLFYAGLMLLDVILLILLSVRYKYRNFRPIKNDEMSKKELESDMKAVTCDETVA</sequence>
<organism evidence="8 9">
    <name type="scientific">Bemisia tabaci</name>
    <name type="common">Sweetpotato whitefly</name>
    <name type="synonym">Aleurodes tabaci</name>
    <dbReference type="NCBI Taxonomy" id="7038"/>
    <lineage>
        <taxon>Eukaryota</taxon>
        <taxon>Metazoa</taxon>
        <taxon>Ecdysozoa</taxon>
        <taxon>Arthropoda</taxon>
        <taxon>Hexapoda</taxon>
        <taxon>Insecta</taxon>
        <taxon>Pterygota</taxon>
        <taxon>Neoptera</taxon>
        <taxon>Paraneoptera</taxon>
        <taxon>Hemiptera</taxon>
        <taxon>Sternorrhyncha</taxon>
        <taxon>Aleyrodoidea</taxon>
        <taxon>Aleyrodidae</taxon>
        <taxon>Aleyrodinae</taxon>
        <taxon>Bemisia</taxon>
    </lineage>
</organism>
<dbReference type="AlphaFoldDB" id="A0A9N9ZZE7"/>